<dbReference type="RefSeq" id="WP_008236566.1">
    <property type="nucleotide sequence ID" value="NZ_AJJU01000002.1"/>
</dbReference>
<evidence type="ECO:0008006" key="3">
    <source>
        <dbReference type="Google" id="ProtNLM"/>
    </source>
</evidence>
<evidence type="ECO:0000313" key="1">
    <source>
        <dbReference type="EMBL" id="EID76595.1"/>
    </source>
</evidence>
<dbReference type="EMBL" id="AJJU01000002">
    <property type="protein sequence ID" value="EID76595.1"/>
    <property type="molecule type" value="Genomic_DNA"/>
</dbReference>
<dbReference type="STRING" id="946077.W5A_01190"/>
<organism evidence="1 2">
    <name type="scientific">Imtechella halotolerans K1</name>
    <dbReference type="NCBI Taxonomy" id="946077"/>
    <lineage>
        <taxon>Bacteria</taxon>
        <taxon>Pseudomonadati</taxon>
        <taxon>Bacteroidota</taxon>
        <taxon>Flavobacteriia</taxon>
        <taxon>Flavobacteriales</taxon>
        <taxon>Flavobacteriaceae</taxon>
        <taxon>Imtechella</taxon>
    </lineage>
</organism>
<keyword evidence="2" id="KW-1185">Reference proteome</keyword>
<gene>
    <name evidence="1" type="ORF">W5A_01190</name>
</gene>
<sequence>MAIYKLLEDVGDAAFALIAIHSQEEDYRLAYQINAAIATHFSHSSIVVENHQQHRFNVYEWEDKHMEHTWYLVANIAVREDVAKNAQSLFAEQGLLKAYLVPEMKKVDYFIKINNIDQFFTCSSLIEELMKVSGVVTAYEVDPHQLKSKNNLIF</sequence>
<dbReference type="eggNOG" id="ENOG5032ZD8">
    <property type="taxonomic scope" value="Bacteria"/>
</dbReference>
<dbReference type="Proteomes" id="UP000005938">
    <property type="component" value="Unassembled WGS sequence"/>
</dbReference>
<dbReference type="InterPro" id="IPR047690">
    <property type="entry name" value="IPExxxVDY_fam"/>
</dbReference>
<evidence type="ECO:0000313" key="2">
    <source>
        <dbReference type="Proteomes" id="UP000005938"/>
    </source>
</evidence>
<dbReference type="OrthoDB" id="676614at2"/>
<dbReference type="AlphaFoldDB" id="I0WJM9"/>
<reference evidence="1 2" key="1">
    <citation type="journal article" date="2012" name="J. Bacteriol.">
        <title>Genome Sequence of the Halotolerant Bacterium Imtechella halotolerans K1T.</title>
        <authorList>
            <person name="Kumar S."/>
            <person name="Vikram S."/>
            <person name="Subramanian S."/>
            <person name="Raghava G.P."/>
            <person name="Pinnaka A.K."/>
        </authorList>
    </citation>
    <scope>NUCLEOTIDE SEQUENCE [LARGE SCALE GENOMIC DNA]</scope>
    <source>
        <strain evidence="1 2">K1</strain>
    </source>
</reference>
<name>I0WJM9_9FLAO</name>
<accession>I0WJM9</accession>
<comment type="caution">
    <text evidence="1">The sequence shown here is derived from an EMBL/GenBank/DDBJ whole genome shotgun (WGS) entry which is preliminary data.</text>
</comment>
<dbReference type="NCBIfam" id="NF033205">
    <property type="entry name" value="IPExxxVDY"/>
    <property type="match status" value="1"/>
</dbReference>
<proteinExistence type="predicted"/>
<protein>
    <recommendedName>
        <fullName evidence="3">IPExxxVDY family protein</fullName>
    </recommendedName>
</protein>